<accession>A0ACC6JXT8</accession>
<comment type="caution">
    <text evidence="1">The sequence shown here is derived from an EMBL/GenBank/DDBJ whole genome shotgun (WGS) entry which is preliminary data.</text>
</comment>
<dbReference type="EMBL" id="JAVDTH010000002">
    <property type="protein sequence ID" value="MDR6711015.1"/>
    <property type="molecule type" value="Genomic_DNA"/>
</dbReference>
<gene>
    <name evidence="1" type="ORF">J2W83_000605</name>
</gene>
<reference evidence="1" key="1">
    <citation type="submission" date="2023-07" db="EMBL/GenBank/DDBJ databases">
        <title>Sorghum-associated microbial communities from plants grown in Nebraska, USA.</title>
        <authorList>
            <person name="Schachtman D."/>
        </authorList>
    </citation>
    <scope>NUCLEOTIDE SEQUENCE</scope>
    <source>
        <strain evidence="1">BE56</strain>
    </source>
</reference>
<evidence type="ECO:0000313" key="2">
    <source>
        <dbReference type="Proteomes" id="UP001259587"/>
    </source>
</evidence>
<protein>
    <submittedName>
        <fullName evidence="1">Uncharacterized protein</fullName>
    </submittedName>
</protein>
<name>A0ACC6JXT8_9PSED</name>
<sequence length="279" mass="31640">MTTEDLADPVPDRWFPPALNAALALEEIQRQPSARRLIIHVSHLVHFLDYTTELELTVVNNAIALMTHGGISQNFTRSDHRAALMLYTDEGYHALFSRQIADQVAEHYCLERTQPMRAARLHQYIAQAPVDFREITEFLIAFVSETIITKELSMLTREQLVSPIFNMLRDHLNDEGRHSIFFAGCFARIIPKLNATEKLYVAQALCEIIPIFCRPDALFLQNVLSDEPELCKDILAALECTASARGPSVASFTLHAIQRTDLLANAHHRRLFREVGLIP</sequence>
<evidence type="ECO:0000313" key="1">
    <source>
        <dbReference type="EMBL" id="MDR6711015.1"/>
    </source>
</evidence>
<proteinExistence type="predicted"/>
<dbReference type="Proteomes" id="UP001259587">
    <property type="component" value="Unassembled WGS sequence"/>
</dbReference>
<organism evidence="1 2">
    <name type="scientific">Pseudomonas hunanensis</name>
    <dbReference type="NCBI Taxonomy" id="1247546"/>
    <lineage>
        <taxon>Bacteria</taxon>
        <taxon>Pseudomonadati</taxon>
        <taxon>Pseudomonadota</taxon>
        <taxon>Gammaproteobacteria</taxon>
        <taxon>Pseudomonadales</taxon>
        <taxon>Pseudomonadaceae</taxon>
        <taxon>Pseudomonas</taxon>
    </lineage>
</organism>
<keyword evidence="2" id="KW-1185">Reference proteome</keyword>